<keyword evidence="3" id="KW-1185">Reference proteome</keyword>
<evidence type="ECO:0000313" key="2">
    <source>
        <dbReference type="EMBL" id="KGM46811.1"/>
    </source>
</evidence>
<sequence length="171" mass="18656">MFKKTMTAMCLALIVATPVAAVEGPFPVREIDAHTDFLNANTTALEFYPDVMTDIENAVRARVDMADEDDVRDVGIDVILTSMRVNDTPGLTDDGEFNTLEGSIAVFDQDGQPPVYVQQVLLEATELDLPGPTIGPDDEDFYTAMVLAFADKVAEAVAEVDDLPEIEETLR</sequence>
<proteinExistence type="predicted"/>
<feature type="chain" id="PRO_5001961345" description="Lipoprotein" evidence="1">
    <location>
        <begin position="22"/>
        <end position="171"/>
    </location>
</feature>
<dbReference type="RefSeq" id="WP_043754361.1">
    <property type="nucleotide sequence ID" value="NZ_AQQX01000020.1"/>
</dbReference>
<reference evidence="2 3" key="1">
    <citation type="journal article" date="2015" name="Antonie Van Leeuwenhoek">
        <title>Pseudooceanicola atlanticus gen. nov. sp. nov., isolated from surface seawater of the Atlantic Ocean and reclassification of Oceanicola batsensis, Oceanicola marinus, Oceanicola nitratireducens, Oceanicola nanhaiensis, Oceanicola antarcticus and Oceanicola flagellatus, as Pseudooceanicola batsensis comb. nov., Pseudooceanicola marinus comb. nov., Pseudooceanicola nitratireducens comb. nov., Pseudooceanicola nanhaiensis comb. nov., Pseudooceanicola antarcticus comb. nov., and Pseudooceanicola flagellatus comb. nov.</title>
        <authorList>
            <person name="Lai Q."/>
            <person name="Li G."/>
            <person name="Liu X."/>
            <person name="Du Y."/>
            <person name="Sun F."/>
            <person name="Shao Z."/>
        </authorList>
    </citation>
    <scope>NUCLEOTIDE SEQUENCE [LARGE SCALE GENOMIC DNA]</scope>
    <source>
        <strain evidence="2 3">22II-s11g</strain>
    </source>
</reference>
<evidence type="ECO:0000313" key="3">
    <source>
        <dbReference type="Proteomes" id="UP000030004"/>
    </source>
</evidence>
<protein>
    <recommendedName>
        <fullName evidence="4">Lipoprotein</fullName>
    </recommendedName>
</protein>
<dbReference type="EMBL" id="AQQX01000020">
    <property type="protein sequence ID" value="KGM46811.1"/>
    <property type="molecule type" value="Genomic_DNA"/>
</dbReference>
<accession>A0A0A0E723</accession>
<name>A0A0A0E723_9RHOB</name>
<evidence type="ECO:0008006" key="4">
    <source>
        <dbReference type="Google" id="ProtNLM"/>
    </source>
</evidence>
<feature type="signal peptide" evidence="1">
    <location>
        <begin position="1"/>
        <end position="21"/>
    </location>
</feature>
<keyword evidence="1" id="KW-0732">Signal</keyword>
<organism evidence="2 3">
    <name type="scientific">Pseudooceanicola atlanticus</name>
    <dbReference type="NCBI Taxonomy" id="1461694"/>
    <lineage>
        <taxon>Bacteria</taxon>
        <taxon>Pseudomonadati</taxon>
        <taxon>Pseudomonadota</taxon>
        <taxon>Alphaproteobacteria</taxon>
        <taxon>Rhodobacterales</taxon>
        <taxon>Paracoccaceae</taxon>
        <taxon>Pseudooceanicola</taxon>
    </lineage>
</organism>
<comment type="caution">
    <text evidence="2">The sequence shown here is derived from an EMBL/GenBank/DDBJ whole genome shotgun (WGS) entry which is preliminary data.</text>
</comment>
<dbReference type="eggNOG" id="ENOG5033J9S">
    <property type="taxonomic scope" value="Bacteria"/>
</dbReference>
<dbReference type="OrthoDB" id="7864938at2"/>
<dbReference type="AlphaFoldDB" id="A0A0A0E723"/>
<dbReference type="Proteomes" id="UP000030004">
    <property type="component" value="Unassembled WGS sequence"/>
</dbReference>
<evidence type="ECO:0000256" key="1">
    <source>
        <dbReference type="SAM" id="SignalP"/>
    </source>
</evidence>
<gene>
    <name evidence="2" type="ORF">ATO9_21795</name>
</gene>